<sequence length="332" mass="35917">MKETNMIFGITTSNRKKRIKYAMLLVATSVLSTSATAQNAYPENPVTILVPFGPGGTSDIMARILAKHLREAMGGNLIIDNKGGAGGAIGMMQLKRAKTDGYTLGLSVIGPEVLQPGMRKTGYTYQDFDHICGTYSVPLMMMVPQDSVFKNMQDVVAFARKNPKQLTYGTSGTGTLLHIAMEMLMKQANSTALHVPYKSSAEMVTGLLGKQVMVISDTTTVAKQYKLRPLGIFSDQRLKASPQVATTQEGGWPIQATIWGGLIAPKGLPQDIVAKLETACEKAVNSEGYKADVEPLDTPPHFMGAKAFADFAKAESEKYTKLIQQMGISLEK</sequence>
<dbReference type="InterPro" id="IPR042100">
    <property type="entry name" value="Bug_dom1"/>
</dbReference>
<proteinExistence type="inferred from homology"/>
<comment type="similarity">
    <text evidence="1">Belongs to the UPF0065 (bug) family.</text>
</comment>
<dbReference type="PANTHER" id="PTHR42928">
    <property type="entry name" value="TRICARBOXYLATE-BINDING PROTEIN"/>
    <property type="match status" value="1"/>
</dbReference>
<protein>
    <recommendedName>
        <fullName evidence="5">Tripartite tricarboxylate transporter substrate binding protein</fullName>
    </recommendedName>
</protein>
<dbReference type="EMBL" id="DOEK01000028">
    <property type="protein sequence ID" value="HBP29923.1"/>
    <property type="molecule type" value="Genomic_DNA"/>
</dbReference>
<dbReference type="AlphaFoldDB" id="A0A356LFX4"/>
<dbReference type="SUPFAM" id="SSF53850">
    <property type="entry name" value="Periplasmic binding protein-like II"/>
    <property type="match status" value="1"/>
</dbReference>
<keyword evidence="2" id="KW-0732">Signal</keyword>
<evidence type="ECO:0000313" key="3">
    <source>
        <dbReference type="EMBL" id="HBP29923.1"/>
    </source>
</evidence>
<reference evidence="3 4" key="1">
    <citation type="journal article" date="2018" name="Nat. Biotechnol.">
        <title>A standardized bacterial taxonomy based on genome phylogeny substantially revises the tree of life.</title>
        <authorList>
            <person name="Parks D.H."/>
            <person name="Chuvochina M."/>
            <person name="Waite D.W."/>
            <person name="Rinke C."/>
            <person name="Skarshewski A."/>
            <person name="Chaumeil P.A."/>
            <person name="Hugenholtz P."/>
        </authorList>
    </citation>
    <scope>NUCLEOTIDE SEQUENCE [LARGE SCALE GENOMIC DNA]</scope>
    <source>
        <strain evidence="3">UBA10707</strain>
    </source>
</reference>
<dbReference type="Proteomes" id="UP000264036">
    <property type="component" value="Unassembled WGS sequence"/>
</dbReference>
<evidence type="ECO:0000256" key="1">
    <source>
        <dbReference type="ARBA" id="ARBA00006987"/>
    </source>
</evidence>
<evidence type="ECO:0000256" key="2">
    <source>
        <dbReference type="SAM" id="SignalP"/>
    </source>
</evidence>
<dbReference type="PANTHER" id="PTHR42928:SF5">
    <property type="entry name" value="BLR1237 PROTEIN"/>
    <property type="match status" value="1"/>
</dbReference>
<evidence type="ECO:0008006" key="5">
    <source>
        <dbReference type="Google" id="ProtNLM"/>
    </source>
</evidence>
<dbReference type="Gene3D" id="3.40.190.150">
    <property type="entry name" value="Bordetella uptake gene, domain 1"/>
    <property type="match status" value="1"/>
</dbReference>
<dbReference type="CDD" id="cd07012">
    <property type="entry name" value="PBP2_Bug_TTT"/>
    <property type="match status" value="1"/>
</dbReference>
<comment type="caution">
    <text evidence="3">The sequence shown here is derived from an EMBL/GenBank/DDBJ whole genome shotgun (WGS) entry which is preliminary data.</text>
</comment>
<dbReference type="PIRSF" id="PIRSF017082">
    <property type="entry name" value="YflP"/>
    <property type="match status" value="1"/>
</dbReference>
<name>A0A356LFX4_9BURK</name>
<feature type="chain" id="PRO_5016593114" description="Tripartite tricarboxylate transporter substrate binding protein" evidence="2">
    <location>
        <begin position="38"/>
        <end position="332"/>
    </location>
</feature>
<evidence type="ECO:0000313" key="4">
    <source>
        <dbReference type="Proteomes" id="UP000264036"/>
    </source>
</evidence>
<accession>A0A356LFX4</accession>
<gene>
    <name evidence="3" type="ORF">DD666_10970</name>
</gene>
<dbReference type="InterPro" id="IPR005064">
    <property type="entry name" value="BUG"/>
</dbReference>
<dbReference type="Gene3D" id="3.40.190.10">
    <property type="entry name" value="Periplasmic binding protein-like II"/>
    <property type="match status" value="1"/>
</dbReference>
<organism evidence="3 4">
    <name type="scientific">Advenella kashmirensis</name>
    <dbReference type="NCBI Taxonomy" id="310575"/>
    <lineage>
        <taxon>Bacteria</taxon>
        <taxon>Pseudomonadati</taxon>
        <taxon>Pseudomonadota</taxon>
        <taxon>Betaproteobacteria</taxon>
        <taxon>Burkholderiales</taxon>
        <taxon>Alcaligenaceae</taxon>
    </lineage>
</organism>
<dbReference type="Pfam" id="PF03401">
    <property type="entry name" value="TctC"/>
    <property type="match status" value="1"/>
</dbReference>
<feature type="signal peptide" evidence="2">
    <location>
        <begin position="1"/>
        <end position="37"/>
    </location>
</feature>